<dbReference type="EMBL" id="JAUEPN010000002">
    <property type="protein sequence ID" value="KAK3299524.1"/>
    <property type="molecule type" value="Genomic_DNA"/>
</dbReference>
<evidence type="ECO:0000313" key="3">
    <source>
        <dbReference type="Proteomes" id="UP001278766"/>
    </source>
</evidence>
<dbReference type="AlphaFoldDB" id="A0AAE0LWS0"/>
<gene>
    <name evidence="2" type="ORF">B0H64DRAFT_439890</name>
</gene>
<reference evidence="2" key="1">
    <citation type="journal article" date="2023" name="Mol. Phylogenet. Evol.">
        <title>Genome-scale phylogeny and comparative genomics of the fungal order Sordariales.</title>
        <authorList>
            <person name="Hensen N."/>
            <person name="Bonometti L."/>
            <person name="Westerberg I."/>
            <person name="Brannstrom I.O."/>
            <person name="Guillou S."/>
            <person name="Cros-Aarteil S."/>
            <person name="Calhoun S."/>
            <person name="Haridas S."/>
            <person name="Kuo A."/>
            <person name="Mondo S."/>
            <person name="Pangilinan J."/>
            <person name="Riley R."/>
            <person name="LaButti K."/>
            <person name="Andreopoulos B."/>
            <person name="Lipzen A."/>
            <person name="Chen C."/>
            <person name="Yan M."/>
            <person name="Daum C."/>
            <person name="Ng V."/>
            <person name="Clum A."/>
            <person name="Steindorff A."/>
            <person name="Ohm R.A."/>
            <person name="Martin F."/>
            <person name="Silar P."/>
            <person name="Natvig D.O."/>
            <person name="Lalanne C."/>
            <person name="Gautier V."/>
            <person name="Ament-Velasquez S.L."/>
            <person name="Kruys A."/>
            <person name="Hutchinson M.I."/>
            <person name="Powell A.J."/>
            <person name="Barry K."/>
            <person name="Miller A.N."/>
            <person name="Grigoriev I.V."/>
            <person name="Debuchy R."/>
            <person name="Gladieux P."/>
            <person name="Hiltunen Thoren M."/>
            <person name="Johannesson H."/>
        </authorList>
    </citation>
    <scope>NUCLEOTIDE SEQUENCE</scope>
    <source>
        <strain evidence="2">CBS 168.71</strain>
    </source>
</reference>
<organism evidence="2 3">
    <name type="scientific">Chaetomium fimeti</name>
    <dbReference type="NCBI Taxonomy" id="1854472"/>
    <lineage>
        <taxon>Eukaryota</taxon>
        <taxon>Fungi</taxon>
        <taxon>Dikarya</taxon>
        <taxon>Ascomycota</taxon>
        <taxon>Pezizomycotina</taxon>
        <taxon>Sordariomycetes</taxon>
        <taxon>Sordariomycetidae</taxon>
        <taxon>Sordariales</taxon>
        <taxon>Chaetomiaceae</taxon>
        <taxon>Chaetomium</taxon>
    </lineage>
</organism>
<feature type="compositionally biased region" description="Basic and acidic residues" evidence="1">
    <location>
        <begin position="161"/>
        <end position="173"/>
    </location>
</feature>
<comment type="caution">
    <text evidence="2">The sequence shown here is derived from an EMBL/GenBank/DDBJ whole genome shotgun (WGS) entry which is preliminary data.</text>
</comment>
<reference evidence="2" key="2">
    <citation type="submission" date="2023-06" db="EMBL/GenBank/DDBJ databases">
        <authorList>
            <consortium name="Lawrence Berkeley National Laboratory"/>
            <person name="Haridas S."/>
            <person name="Hensen N."/>
            <person name="Bonometti L."/>
            <person name="Westerberg I."/>
            <person name="Brannstrom I.O."/>
            <person name="Guillou S."/>
            <person name="Cros-Aarteil S."/>
            <person name="Calhoun S."/>
            <person name="Kuo A."/>
            <person name="Mondo S."/>
            <person name="Pangilinan J."/>
            <person name="Riley R."/>
            <person name="Labutti K."/>
            <person name="Andreopoulos B."/>
            <person name="Lipzen A."/>
            <person name="Chen C."/>
            <person name="Yanf M."/>
            <person name="Daum C."/>
            <person name="Ng V."/>
            <person name="Clum A."/>
            <person name="Steindorff A."/>
            <person name="Ohm R."/>
            <person name="Martin F."/>
            <person name="Silar P."/>
            <person name="Natvig D."/>
            <person name="Lalanne C."/>
            <person name="Gautier V."/>
            <person name="Ament-Velasquez S.L."/>
            <person name="Kruys A."/>
            <person name="Hutchinson M.I."/>
            <person name="Powell A.J."/>
            <person name="Barry K."/>
            <person name="Miller A.N."/>
            <person name="Grigoriev I.V."/>
            <person name="Debuchy R."/>
            <person name="Gladieux P."/>
            <person name="Thoren M.H."/>
            <person name="Johannesson H."/>
        </authorList>
    </citation>
    <scope>NUCLEOTIDE SEQUENCE</scope>
    <source>
        <strain evidence="2">CBS 168.71</strain>
    </source>
</reference>
<feature type="region of interest" description="Disordered" evidence="1">
    <location>
        <begin position="155"/>
        <end position="190"/>
    </location>
</feature>
<proteinExistence type="predicted"/>
<dbReference type="RefSeq" id="XP_062663038.1">
    <property type="nucleotide sequence ID" value="XM_062806453.1"/>
</dbReference>
<feature type="compositionally biased region" description="Low complexity" evidence="1">
    <location>
        <begin position="13"/>
        <end position="58"/>
    </location>
</feature>
<name>A0AAE0LWS0_9PEZI</name>
<dbReference type="Proteomes" id="UP001278766">
    <property type="component" value="Unassembled WGS sequence"/>
</dbReference>
<evidence type="ECO:0000313" key="2">
    <source>
        <dbReference type="EMBL" id="KAK3299524.1"/>
    </source>
</evidence>
<sequence length="337" mass="35671">MGGPSDDLPPPSYSEATTSTSTSTASPSRPFATSPLSPSTTTTTTLTPQQTGLPLPSPLTNHLRTLPSRLRATQLAQRTAQAADEFELTSRVVPLVEAFLADLTARARVPPLAELTLVPGPAVPPQASMSGAAERGREGEVVKVGRVDVGGLGGLGGVGDGKGDEKGGGKGDGRGVIGGGDSKGGRAEGSSLREVIDTTFGEWGRFDTFDDTEKENQWWFTDEEMARRLATYLRPEPNLQRRHVQATVVERKVVEKEKSGWGRFGLGGGRKKAVEQTSPALPSPASPALSSPGLADDDDDVKMAVRAEEVTFRWENALGVWESMTGWGVVVTVRVKP</sequence>
<feature type="region of interest" description="Disordered" evidence="1">
    <location>
        <begin position="265"/>
        <end position="298"/>
    </location>
</feature>
<evidence type="ECO:0000256" key="1">
    <source>
        <dbReference type="SAM" id="MobiDB-lite"/>
    </source>
</evidence>
<protein>
    <submittedName>
        <fullName evidence="2">Uncharacterized protein</fullName>
    </submittedName>
</protein>
<keyword evidence="3" id="KW-1185">Reference proteome</keyword>
<dbReference type="GeneID" id="87843401"/>
<feature type="region of interest" description="Disordered" evidence="1">
    <location>
        <begin position="1"/>
        <end position="58"/>
    </location>
</feature>
<accession>A0AAE0LWS0</accession>